<keyword evidence="2" id="KW-0560">Oxidoreductase</keyword>
<organism evidence="5 6">
    <name type="scientific">Streptomyces hainanensis</name>
    <dbReference type="NCBI Taxonomy" id="402648"/>
    <lineage>
        <taxon>Bacteria</taxon>
        <taxon>Bacillati</taxon>
        <taxon>Actinomycetota</taxon>
        <taxon>Actinomycetes</taxon>
        <taxon>Kitasatosporales</taxon>
        <taxon>Streptomycetaceae</taxon>
        <taxon>Streptomyces</taxon>
    </lineage>
</organism>
<evidence type="ECO:0000313" key="5">
    <source>
        <dbReference type="EMBL" id="TDC76167.1"/>
    </source>
</evidence>
<dbReference type="InterPro" id="IPR036188">
    <property type="entry name" value="FAD/NAD-bd_sf"/>
</dbReference>
<dbReference type="Pfam" id="PF07992">
    <property type="entry name" value="Pyr_redox_2"/>
    <property type="match status" value="1"/>
</dbReference>
<dbReference type="AlphaFoldDB" id="A0A4R4TFE2"/>
<evidence type="ECO:0000256" key="3">
    <source>
        <dbReference type="ARBA" id="ARBA00048132"/>
    </source>
</evidence>
<proteinExistence type="predicted"/>
<keyword evidence="1" id="KW-0285">Flavoprotein</keyword>
<dbReference type="InterPro" id="IPR050097">
    <property type="entry name" value="Ferredoxin-NADP_redctase_2"/>
</dbReference>
<name>A0A4R4TFE2_9ACTN</name>
<dbReference type="EMBL" id="SMKI01000083">
    <property type="protein sequence ID" value="TDC76167.1"/>
    <property type="molecule type" value="Genomic_DNA"/>
</dbReference>
<dbReference type="OrthoDB" id="4250872at2"/>
<evidence type="ECO:0000256" key="1">
    <source>
        <dbReference type="ARBA" id="ARBA00022630"/>
    </source>
</evidence>
<comment type="caution">
    <text evidence="5">The sequence shown here is derived from an EMBL/GenBank/DDBJ whole genome shotgun (WGS) entry which is preliminary data.</text>
</comment>
<dbReference type="Gene3D" id="3.50.50.60">
    <property type="entry name" value="FAD/NAD(P)-binding domain"/>
    <property type="match status" value="2"/>
</dbReference>
<reference evidence="5 6" key="1">
    <citation type="submission" date="2019-03" db="EMBL/GenBank/DDBJ databases">
        <title>Draft genome sequences of novel Actinobacteria.</title>
        <authorList>
            <person name="Sahin N."/>
            <person name="Ay H."/>
            <person name="Saygin H."/>
        </authorList>
    </citation>
    <scope>NUCLEOTIDE SEQUENCE [LARGE SCALE GENOMIC DNA]</scope>
    <source>
        <strain evidence="5 6">DSM 41900</strain>
    </source>
</reference>
<evidence type="ECO:0000256" key="2">
    <source>
        <dbReference type="ARBA" id="ARBA00023002"/>
    </source>
</evidence>
<dbReference type="GO" id="GO:0004791">
    <property type="term" value="F:thioredoxin-disulfide reductase (NADPH) activity"/>
    <property type="evidence" value="ECO:0007669"/>
    <property type="project" value="UniProtKB-EC"/>
</dbReference>
<accession>A0A4R4TFE2</accession>
<evidence type="ECO:0000313" key="6">
    <source>
        <dbReference type="Proteomes" id="UP000295345"/>
    </source>
</evidence>
<protein>
    <submittedName>
        <fullName evidence="5">NAD(P)/FAD-dependent oxidoreductase</fullName>
    </submittedName>
</protein>
<gene>
    <name evidence="5" type="ORF">E1283_10500</name>
</gene>
<dbReference type="InterPro" id="IPR023753">
    <property type="entry name" value="FAD/NAD-binding_dom"/>
</dbReference>
<sequence length="481" mass="52164">MTDQTKRTDVKAVLRAKALEGNAFSTWRFLTLNFVDTTFKEDSAVTDVEVDLTFSSGKVVPVKGYNLPQLSKELGLSTRTQKDSYDLVVVGGGPTGLSAALNAGTLFGWSTLVIEDRAPGGTASTAINRIENYLGFPDGIDSDALCFRWYQQIQHKPSQFEYLPYYRATALTAASQSDVDKTKDSHLIPKYTIKVERPHGEKDESPLEIVAGMVLIATGVSANTLDVKDLDTYLTKGAYLTALPSDATTVKKGDSVAVVGGGDTAAVAALMFAKQGAKVTMIIRGEFGHYQDMVNAHVDQIKEQKDHITVVEKSEVHYFDHDTEKLTKVYYGKARGKASDPRPEKKDCTELAVSALYALIGGKANTEWLKDQKDLKLLEKKVTGWPNQILGTVLTGPASGTAWPGPTNSKWISTGSITATSLVAVFAAGDTRDGTVRRISEAVGEGGATTIDMNGYVKTNHDKIIRQGKILELFYATDESE</sequence>
<dbReference type="PRINTS" id="PR00411">
    <property type="entry name" value="PNDRDTASEI"/>
</dbReference>
<dbReference type="SUPFAM" id="SSF51905">
    <property type="entry name" value="FAD/NAD(P)-binding domain"/>
    <property type="match status" value="2"/>
</dbReference>
<evidence type="ECO:0000259" key="4">
    <source>
        <dbReference type="Pfam" id="PF07992"/>
    </source>
</evidence>
<dbReference type="PANTHER" id="PTHR48105">
    <property type="entry name" value="THIOREDOXIN REDUCTASE 1-RELATED-RELATED"/>
    <property type="match status" value="1"/>
</dbReference>
<dbReference type="RefSeq" id="WP_132817681.1">
    <property type="nucleotide sequence ID" value="NZ_SMKI01000083.1"/>
</dbReference>
<feature type="domain" description="FAD/NAD(P)-binding" evidence="4">
    <location>
        <begin position="85"/>
        <end position="377"/>
    </location>
</feature>
<dbReference type="Proteomes" id="UP000295345">
    <property type="component" value="Unassembled WGS sequence"/>
</dbReference>
<comment type="catalytic activity">
    <reaction evidence="3">
        <text>[thioredoxin]-dithiol + NADP(+) = [thioredoxin]-disulfide + NADPH + H(+)</text>
        <dbReference type="Rhea" id="RHEA:20345"/>
        <dbReference type="Rhea" id="RHEA-COMP:10698"/>
        <dbReference type="Rhea" id="RHEA-COMP:10700"/>
        <dbReference type="ChEBI" id="CHEBI:15378"/>
        <dbReference type="ChEBI" id="CHEBI:29950"/>
        <dbReference type="ChEBI" id="CHEBI:50058"/>
        <dbReference type="ChEBI" id="CHEBI:57783"/>
        <dbReference type="ChEBI" id="CHEBI:58349"/>
        <dbReference type="EC" id="1.8.1.9"/>
    </reaction>
</comment>
<keyword evidence="6" id="KW-1185">Reference proteome</keyword>
<dbReference type="PRINTS" id="PR00368">
    <property type="entry name" value="FADPNR"/>
</dbReference>